<dbReference type="STRING" id="1423792.FD09_GL000247"/>
<keyword evidence="2" id="KW-1185">Reference proteome</keyword>
<dbReference type="GO" id="GO:0006355">
    <property type="term" value="P:regulation of DNA-templated transcription"/>
    <property type="evidence" value="ECO:0007669"/>
    <property type="project" value="InterPro"/>
</dbReference>
<comment type="caution">
    <text evidence="1">The sequence shown here is derived from an EMBL/GenBank/DDBJ whole genome shotgun (WGS) entry which is preliminary data.</text>
</comment>
<evidence type="ECO:0000313" key="2">
    <source>
        <dbReference type="Proteomes" id="UP000051330"/>
    </source>
</evidence>
<dbReference type="PATRIC" id="fig|1423792.3.peg.251"/>
<dbReference type="PIRSF" id="PIRSF016897">
    <property type="entry name" value="GlpP"/>
    <property type="match status" value="1"/>
</dbReference>
<dbReference type="AlphaFoldDB" id="A0A0R1NA36"/>
<gene>
    <name evidence="1" type="ORF">FD09_GL000247</name>
</gene>
<name>A0A0R1NA36_9LACO</name>
<dbReference type="EMBL" id="AZEC01000001">
    <property type="protein sequence ID" value="KRL14594.1"/>
    <property type="molecule type" value="Genomic_DNA"/>
</dbReference>
<dbReference type="GO" id="GO:0006071">
    <property type="term" value="P:glycerol metabolic process"/>
    <property type="evidence" value="ECO:0007669"/>
    <property type="project" value="InterPro"/>
</dbReference>
<dbReference type="PANTHER" id="PTHR35787:SF1">
    <property type="entry name" value="GLYCEROL UPTAKE OPERON ANTITERMINATOR REGULATORY PROTEIN"/>
    <property type="match status" value="1"/>
</dbReference>
<protein>
    <recommendedName>
        <fullName evidence="3">Glycerol uptake operon antiterminator regulatory protein</fullName>
    </recommendedName>
</protein>
<organism evidence="1 2">
    <name type="scientific">Schleiferilactobacillus perolens DSM 12744</name>
    <dbReference type="NCBI Taxonomy" id="1423792"/>
    <lineage>
        <taxon>Bacteria</taxon>
        <taxon>Bacillati</taxon>
        <taxon>Bacillota</taxon>
        <taxon>Bacilli</taxon>
        <taxon>Lactobacillales</taxon>
        <taxon>Lactobacillaceae</taxon>
        <taxon>Schleiferilactobacillus</taxon>
    </lineage>
</organism>
<dbReference type="InterPro" id="IPR006699">
    <property type="entry name" value="GlpP"/>
</dbReference>
<evidence type="ECO:0000313" key="1">
    <source>
        <dbReference type="EMBL" id="KRL14594.1"/>
    </source>
</evidence>
<sequence>MFLTKTNICNLHGIVEPIHAAKKKAFVHLEFMNGFKADREGLKLLKNAYKVDGVVSANLHALFEANSLGLETIYRLFLVDSISLERSENVLKGAHFSGIEVLPAINAIEEVQDLKEKLPNEFLIAGGFVRKQEVINRAFREGYTAVDTSDPTLW</sequence>
<dbReference type="SUPFAM" id="SSF110391">
    <property type="entry name" value="GlpP-like"/>
    <property type="match status" value="1"/>
</dbReference>
<dbReference type="PANTHER" id="PTHR35787">
    <property type="entry name" value="GLYCEROL UPTAKE OPERON ANTITERMINATOR REGULATORY PROTEIN"/>
    <property type="match status" value="1"/>
</dbReference>
<dbReference type="Gene3D" id="3.20.20.70">
    <property type="entry name" value="Aldolase class I"/>
    <property type="match status" value="1"/>
</dbReference>
<dbReference type="InterPro" id="IPR013785">
    <property type="entry name" value="Aldolase_TIM"/>
</dbReference>
<accession>A0A0R1NA36</accession>
<evidence type="ECO:0008006" key="3">
    <source>
        <dbReference type="Google" id="ProtNLM"/>
    </source>
</evidence>
<proteinExistence type="predicted"/>
<reference evidence="1 2" key="1">
    <citation type="journal article" date="2015" name="Genome Announc.">
        <title>Expanding the biotechnology potential of lactobacilli through comparative genomics of 213 strains and associated genera.</title>
        <authorList>
            <person name="Sun Z."/>
            <person name="Harris H.M."/>
            <person name="McCann A."/>
            <person name="Guo C."/>
            <person name="Argimon S."/>
            <person name="Zhang W."/>
            <person name="Yang X."/>
            <person name="Jeffery I.B."/>
            <person name="Cooney J.C."/>
            <person name="Kagawa T.F."/>
            <person name="Liu W."/>
            <person name="Song Y."/>
            <person name="Salvetti E."/>
            <person name="Wrobel A."/>
            <person name="Rasinkangas P."/>
            <person name="Parkhill J."/>
            <person name="Rea M.C."/>
            <person name="O'Sullivan O."/>
            <person name="Ritari J."/>
            <person name="Douillard F.P."/>
            <person name="Paul Ross R."/>
            <person name="Yang R."/>
            <person name="Briner A.E."/>
            <person name="Felis G.E."/>
            <person name="de Vos W.M."/>
            <person name="Barrangou R."/>
            <person name="Klaenhammer T.R."/>
            <person name="Caufield P.W."/>
            <person name="Cui Y."/>
            <person name="Zhang H."/>
            <person name="O'Toole P.W."/>
        </authorList>
    </citation>
    <scope>NUCLEOTIDE SEQUENCE [LARGE SCALE GENOMIC DNA]</scope>
    <source>
        <strain evidence="1 2">DSM 12744</strain>
    </source>
</reference>
<dbReference type="Pfam" id="PF04309">
    <property type="entry name" value="G3P_antiterm"/>
    <property type="match status" value="1"/>
</dbReference>
<dbReference type="Proteomes" id="UP000051330">
    <property type="component" value="Unassembled WGS sequence"/>
</dbReference>